<organism evidence="3 4">
    <name type="scientific">Vitis vinifera</name>
    <name type="common">Grape</name>
    <dbReference type="NCBI Taxonomy" id="29760"/>
    <lineage>
        <taxon>Eukaryota</taxon>
        <taxon>Viridiplantae</taxon>
        <taxon>Streptophyta</taxon>
        <taxon>Embryophyta</taxon>
        <taxon>Tracheophyta</taxon>
        <taxon>Spermatophyta</taxon>
        <taxon>Magnoliopsida</taxon>
        <taxon>eudicotyledons</taxon>
        <taxon>Gunneridae</taxon>
        <taxon>Pentapetalae</taxon>
        <taxon>rosids</taxon>
        <taxon>Vitales</taxon>
        <taxon>Vitaceae</taxon>
        <taxon>Viteae</taxon>
        <taxon>Vitis</taxon>
    </lineage>
</organism>
<proteinExistence type="predicted"/>
<dbReference type="EMBL" id="QGNW01000203">
    <property type="protein sequence ID" value="RVW85475.1"/>
    <property type="molecule type" value="Genomic_DNA"/>
</dbReference>
<dbReference type="AlphaFoldDB" id="A0A438HLV0"/>
<keyword evidence="1" id="KW-0175">Coiled coil</keyword>
<protein>
    <submittedName>
        <fullName evidence="3">Uncharacterized protein</fullName>
    </submittedName>
</protein>
<gene>
    <name evidence="3" type="ORF">CK203_044049</name>
</gene>
<evidence type="ECO:0000313" key="3">
    <source>
        <dbReference type="EMBL" id="RVW85475.1"/>
    </source>
</evidence>
<reference evidence="3 4" key="1">
    <citation type="journal article" date="2018" name="PLoS Genet.">
        <title>Population sequencing reveals clonal diversity and ancestral inbreeding in the grapevine cultivar Chardonnay.</title>
        <authorList>
            <person name="Roach M.J."/>
            <person name="Johnson D.L."/>
            <person name="Bohlmann J."/>
            <person name="van Vuuren H.J."/>
            <person name="Jones S.J."/>
            <person name="Pretorius I.S."/>
            <person name="Schmidt S.A."/>
            <person name="Borneman A.R."/>
        </authorList>
    </citation>
    <scope>NUCLEOTIDE SEQUENCE [LARGE SCALE GENOMIC DNA]</scope>
    <source>
        <strain evidence="4">cv. Chardonnay</strain>
        <tissue evidence="3">Leaf</tissue>
    </source>
</reference>
<feature type="region of interest" description="Disordered" evidence="2">
    <location>
        <begin position="135"/>
        <end position="155"/>
    </location>
</feature>
<evidence type="ECO:0000256" key="2">
    <source>
        <dbReference type="SAM" id="MobiDB-lite"/>
    </source>
</evidence>
<evidence type="ECO:0000313" key="4">
    <source>
        <dbReference type="Proteomes" id="UP000288805"/>
    </source>
</evidence>
<feature type="coiled-coil region" evidence="1">
    <location>
        <begin position="58"/>
        <end position="119"/>
    </location>
</feature>
<comment type="caution">
    <text evidence="3">The sequence shown here is derived from an EMBL/GenBank/DDBJ whole genome shotgun (WGS) entry which is preliminary data.</text>
</comment>
<dbReference type="Proteomes" id="UP000288805">
    <property type="component" value="Unassembled WGS sequence"/>
</dbReference>
<name>A0A438HLV0_VITVI</name>
<evidence type="ECO:0000256" key="1">
    <source>
        <dbReference type="SAM" id="Coils"/>
    </source>
</evidence>
<accession>A0A438HLV0</accession>
<sequence>MLKRIPSGSDVAAPSAKMFEAAEMLVSAVKRNCARDWSRPKPGLSAARRAFEESVEALKRSQDDNEALRIELAEAKSREEATDARLLELRLSAQKEELEAEFTAQREELETDYQKQVDEMYFFGYRYCMKKHGIKRDVPSIPPGEEEKLRRKPSQ</sequence>